<proteinExistence type="predicted"/>
<dbReference type="Proteomes" id="UP000075882">
    <property type="component" value="Unassembled WGS sequence"/>
</dbReference>
<accession>A0A8W7PR08</accession>
<organism evidence="1">
    <name type="scientific">Anopheles coluzzii</name>
    <name type="common">African malaria mosquito</name>
    <dbReference type="NCBI Taxonomy" id="1518534"/>
    <lineage>
        <taxon>Eukaryota</taxon>
        <taxon>Metazoa</taxon>
        <taxon>Ecdysozoa</taxon>
        <taxon>Arthropoda</taxon>
        <taxon>Hexapoda</taxon>
        <taxon>Insecta</taxon>
        <taxon>Pterygota</taxon>
        <taxon>Neoptera</taxon>
        <taxon>Endopterygota</taxon>
        <taxon>Diptera</taxon>
        <taxon>Nematocera</taxon>
        <taxon>Culicoidea</taxon>
        <taxon>Culicidae</taxon>
        <taxon>Anophelinae</taxon>
        <taxon>Anopheles</taxon>
    </lineage>
</organism>
<evidence type="ECO:0000313" key="1">
    <source>
        <dbReference type="EnsemblMetazoa" id="ACOM035360-PA.1"/>
    </source>
</evidence>
<reference evidence="1" key="1">
    <citation type="submission" date="2022-08" db="UniProtKB">
        <authorList>
            <consortium name="EnsemblMetazoa"/>
        </authorList>
    </citation>
    <scope>IDENTIFICATION</scope>
</reference>
<dbReference type="AlphaFoldDB" id="A0A8W7PR08"/>
<protein>
    <submittedName>
        <fullName evidence="1">Uncharacterized protein</fullName>
    </submittedName>
</protein>
<name>A0A8W7PR08_ANOCL</name>
<dbReference type="EnsemblMetazoa" id="ACOM035360-RA">
    <property type="protein sequence ID" value="ACOM035360-PA.1"/>
    <property type="gene ID" value="ACOM035360"/>
</dbReference>
<sequence length="130" mass="14008">MRVSGGGVVLLVAAAPVGGRDAGDRGWRDGVGDWTRDVSIVSSMYRLPALGGTLCAFWAHFSSAIAKERKEWGSRPPGRVLTEQLVEIDAPDLDRMVTGTAQPAVIKVLQQDRTTLEMLHAGQMAHELGR</sequence>